<keyword evidence="8" id="KW-1185">Reference proteome</keyword>
<proteinExistence type="inferred from homology"/>
<dbReference type="InterPro" id="IPR000515">
    <property type="entry name" value="MetI-like"/>
</dbReference>
<evidence type="ECO:0000256" key="4">
    <source>
        <dbReference type="ARBA" id="ARBA00023136"/>
    </source>
</evidence>
<keyword evidence="5" id="KW-0813">Transport</keyword>
<name>A0ABS2DU49_9BURK</name>
<evidence type="ECO:0000256" key="2">
    <source>
        <dbReference type="ARBA" id="ARBA00022692"/>
    </source>
</evidence>
<dbReference type="EMBL" id="JACJJC010000024">
    <property type="protein sequence ID" value="MBM6704881.1"/>
    <property type="molecule type" value="Genomic_DNA"/>
</dbReference>
<evidence type="ECO:0000256" key="1">
    <source>
        <dbReference type="ARBA" id="ARBA00004651"/>
    </source>
</evidence>
<dbReference type="PROSITE" id="PS50928">
    <property type="entry name" value="ABC_TM1"/>
    <property type="match status" value="2"/>
</dbReference>
<organism evidence="7 8">
    <name type="scientific">Sutterella massiliensis</name>
    <dbReference type="NCBI Taxonomy" id="1816689"/>
    <lineage>
        <taxon>Bacteria</taxon>
        <taxon>Pseudomonadati</taxon>
        <taxon>Pseudomonadota</taxon>
        <taxon>Betaproteobacteria</taxon>
        <taxon>Burkholderiales</taxon>
        <taxon>Sutterellaceae</taxon>
        <taxon>Sutterella</taxon>
    </lineage>
</organism>
<evidence type="ECO:0000313" key="7">
    <source>
        <dbReference type="EMBL" id="MBM6704881.1"/>
    </source>
</evidence>
<comment type="subcellular location">
    <subcellularLocation>
        <location evidence="1 5">Cell membrane</location>
        <topology evidence="1 5">Multi-pass membrane protein</topology>
    </subcellularLocation>
</comment>
<evidence type="ECO:0000256" key="3">
    <source>
        <dbReference type="ARBA" id="ARBA00022989"/>
    </source>
</evidence>
<dbReference type="Proteomes" id="UP000715095">
    <property type="component" value="Unassembled WGS sequence"/>
</dbReference>
<feature type="transmembrane region" description="Helical" evidence="5">
    <location>
        <begin position="423"/>
        <end position="444"/>
    </location>
</feature>
<feature type="transmembrane region" description="Helical" evidence="5">
    <location>
        <begin position="116"/>
        <end position="137"/>
    </location>
</feature>
<feature type="transmembrane region" description="Helical" evidence="5">
    <location>
        <begin position="306"/>
        <end position="330"/>
    </location>
</feature>
<dbReference type="Pfam" id="PF00528">
    <property type="entry name" value="BPD_transp_1"/>
    <property type="match status" value="2"/>
</dbReference>
<feature type="domain" description="ABC transmembrane type-1" evidence="6">
    <location>
        <begin position="357"/>
        <end position="547"/>
    </location>
</feature>
<feature type="transmembrane region" description="Helical" evidence="5">
    <location>
        <begin position="528"/>
        <end position="547"/>
    </location>
</feature>
<reference evidence="7 8" key="1">
    <citation type="journal article" date="2021" name="Sci. Rep.">
        <title>The distribution of antibiotic resistance genes in chicken gut microbiota commensals.</title>
        <authorList>
            <person name="Juricova H."/>
            <person name="Matiasovicova J."/>
            <person name="Kubasova T."/>
            <person name="Cejkova D."/>
            <person name="Rychlik I."/>
        </authorList>
    </citation>
    <scope>NUCLEOTIDE SEQUENCE [LARGE SCALE GENOMIC DNA]</scope>
    <source>
        <strain evidence="7 8">An829</strain>
    </source>
</reference>
<accession>A0ABS2DU49</accession>
<keyword evidence="4 5" id="KW-0472">Membrane</keyword>
<feature type="transmembrane region" description="Helical" evidence="5">
    <location>
        <begin position="356"/>
        <end position="378"/>
    </location>
</feature>
<dbReference type="InterPro" id="IPR035906">
    <property type="entry name" value="MetI-like_sf"/>
</dbReference>
<feature type="domain" description="ABC transmembrane type-1" evidence="6">
    <location>
        <begin position="76"/>
        <end position="278"/>
    </location>
</feature>
<evidence type="ECO:0000313" key="8">
    <source>
        <dbReference type="Proteomes" id="UP000715095"/>
    </source>
</evidence>
<comment type="similarity">
    <text evidence="5">Belongs to the binding-protein-dependent transport system permease family.</text>
</comment>
<feature type="transmembrane region" description="Helical" evidence="5">
    <location>
        <begin position="157"/>
        <end position="180"/>
    </location>
</feature>
<dbReference type="Gene3D" id="1.10.3720.10">
    <property type="entry name" value="MetI-like"/>
    <property type="match status" value="2"/>
</dbReference>
<keyword evidence="2 5" id="KW-0812">Transmembrane</keyword>
<feature type="transmembrane region" description="Helical" evidence="5">
    <location>
        <begin position="27"/>
        <end position="53"/>
    </location>
</feature>
<evidence type="ECO:0000259" key="6">
    <source>
        <dbReference type="PROSITE" id="PS50928"/>
    </source>
</evidence>
<gene>
    <name evidence="7" type="ORF">H6A60_10370</name>
</gene>
<feature type="transmembrane region" description="Helical" evidence="5">
    <location>
        <begin position="80"/>
        <end position="104"/>
    </location>
</feature>
<feature type="transmembrane region" description="Helical" evidence="5">
    <location>
        <begin position="398"/>
        <end position="417"/>
    </location>
</feature>
<dbReference type="PANTHER" id="PTHR43496">
    <property type="entry name" value="PROTEIN LPLB"/>
    <property type="match status" value="1"/>
</dbReference>
<protein>
    <submittedName>
        <fullName evidence="7">ABC transporter permease subunit</fullName>
    </submittedName>
</protein>
<dbReference type="PANTHER" id="PTHR43496:SF1">
    <property type="entry name" value="POLYGALACTURONAN_RHAMNOGALACTURONAN TRANSPORT SYSTEM PERMEASE PROTEIN YTEP"/>
    <property type="match status" value="1"/>
</dbReference>
<dbReference type="SUPFAM" id="SSF161098">
    <property type="entry name" value="MetI-like"/>
    <property type="match status" value="2"/>
</dbReference>
<keyword evidence="3 5" id="KW-1133">Transmembrane helix</keyword>
<dbReference type="CDD" id="cd06261">
    <property type="entry name" value="TM_PBP2"/>
    <property type="match status" value="2"/>
</dbReference>
<sequence length="559" mass="62231">MPAGFDFGRRIRTFAAQFGRSRSEYRYAFVLLVLLFVVVLLYPIATVLLQSFLREGVFTLSNWTETLADPKFRTMLANSFTVSGLAALVASGIAFFAAYGLTFTNIDARVKKGVQLLLLLPLFLPSITYGFAVIYSFGRMGLVSQLFGRLPFSIYGFWGLLITDVVYALPPAFLVLYNAFRYVDRRFVIVSRVMGDKPWRTFWMTAVRPTLGAFVSAFVLSFFLAFTDFGIPVSIAGQYSVIATELYQTMMGAIPNFGTGAVIAISMLVPSAAAVWILKNAERLNFRYNQISEEPPMKNRLRDGLFLVYFGLITLVLLAIFAVIFVVPFVEFWPYKPNFTLEHVSEVLTDPTVWSYYGRSVGVALVSAAIGTAVAFAAGMIRARSDMPGWCRTTMDGIAMLTSTLPGMVLGVGYLFAFGGTPLQNTLAILVIANLVHFLATPYLMSTTALSKMNAGWETTGLLMGDSWFKSVRRIIVPNAKTTLIQMFETYFINAMVTISAIVFLTGTQTMVLTTRIKELQYFERFDAIFVLSLFIFFTNVAAKLLLDTLAKDRAPRSR</sequence>
<feature type="transmembrane region" description="Helical" evidence="5">
    <location>
        <begin position="201"/>
        <end position="226"/>
    </location>
</feature>
<feature type="transmembrane region" description="Helical" evidence="5">
    <location>
        <begin position="257"/>
        <end position="278"/>
    </location>
</feature>
<evidence type="ECO:0000256" key="5">
    <source>
        <dbReference type="RuleBase" id="RU363032"/>
    </source>
</evidence>
<comment type="caution">
    <text evidence="7">The sequence shown here is derived from an EMBL/GenBank/DDBJ whole genome shotgun (WGS) entry which is preliminary data.</text>
</comment>
<feature type="transmembrane region" description="Helical" evidence="5">
    <location>
        <begin position="491"/>
        <end position="508"/>
    </location>
</feature>